<comment type="caution">
    <text evidence="3">The sequence shown here is derived from an EMBL/GenBank/DDBJ whole genome shotgun (WGS) entry which is preliminary data.</text>
</comment>
<feature type="domain" description="Fe2OG dioxygenase" evidence="2">
    <location>
        <begin position="333"/>
        <end position="474"/>
    </location>
</feature>
<evidence type="ECO:0000313" key="3">
    <source>
        <dbReference type="EMBL" id="KAJ1930540.1"/>
    </source>
</evidence>
<dbReference type="InterPro" id="IPR037151">
    <property type="entry name" value="AlkB-like_sf"/>
</dbReference>
<dbReference type="GO" id="GO:0003676">
    <property type="term" value="F:nucleic acid binding"/>
    <property type="evidence" value="ECO:0007669"/>
    <property type="project" value="InterPro"/>
</dbReference>
<organism evidence="3 4">
    <name type="scientific">Tieghemiomyces parasiticus</name>
    <dbReference type="NCBI Taxonomy" id="78921"/>
    <lineage>
        <taxon>Eukaryota</taxon>
        <taxon>Fungi</taxon>
        <taxon>Fungi incertae sedis</taxon>
        <taxon>Zoopagomycota</taxon>
        <taxon>Kickxellomycotina</taxon>
        <taxon>Dimargaritomycetes</taxon>
        <taxon>Dimargaritales</taxon>
        <taxon>Dimargaritaceae</taxon>
        <taxon>Tieghemiomyces</taxon>
    </lineage>
</organism>
<proteinExistence type="predicted"/>
<dbReference type="PANTHER" id="PTHR12463">
    <property type="entry name" value="OXYGENASE-RELATED"/>
    <property type="match status" value="1"/>
</dbReference>
<dbReference type="Gene3D" id="2.60.120.590">
    <property type="entry name" value="Alpha-ketoglutarate-dependent dioxygenase AlkB-like"/>
    <property type="match status" value="1"/>
</dbReference>
<evidence type="ECO:0000256" key="1">
    <source>
        <dbReference type="SAM" id="MobiDB-lite"/>
    </source>
</evidence>
<sequence>MAEEWTDLPGIESLGTDQRSTARKTGRDKRRERLERKRKAAYERLARATGAADLSELFSAQPTPVLCVVNVGYGGVTGATTEQIEALVAPCPGFARVVMVHGKPYTFILFANATAAAQAHTTLHDRPCPMLADKSLFLEFVRLDPSSFTRPFQSHLAGLMNPSPDQPASQESAAAYPLYVDFPVTVNPDSLLKSLETKGLYLVRGFVTEAEEKHILELAADQADDAWIAVNDRLVQHYGHTFDYQRKRVGDQQTAKSRKFPAVVHAILNRVRTLPVFDCDEQSPENAAGSPAESTGPSPVAENRGGAATTLVEEVDSDQSRYVGARRSLPFPRFDQLTIAKYPVGSGISFHSDSHLSFTDTLLIISLANPITMEFRSPFYPEADQLHFRDHLESRSSPATGPDRGDDVRPGPRGITIPNPVAVDLPPRSLLIISGEARYGWEHAIRPRKSDLLYESGAIRPRQFRVSLTLREVDHAYQCGCQWKELCDRFRVR</sequence>
<dbReference type="GO" id="GO:0016491">
    <property type="term" value="F:oxidoreductase activity"/>
    <property type="evidence" value="ECO:0007669"/>
    <property type="project" value="TreeGrafter"/>
</dbReference>
<dbReference type="GO" id="GO:0070988">
    <property type="term" value="P:demethylation"/>
    <property type="evidence" value="ECO:0007669"/>
    <property type="project" value="InterPro"/>
</dbReference>
<protein>
    <recommendedName>
        <fullName evidence="2">Fe2OG dioxygenase domain-containing protein</fullName>
    </recommendedName>
</protein>
<dbReference type="OrthoDB" id="271595at2759"/>
<dbReference type="GO" id="GO:0032451">
    <property type="term" value="F:demethylase activity"/>
    <property type="evidence" value="ECO:0007669"/>
    <property type="project" value="TreeGrafter"/>
</dbReference>
<dbReference type="InterPro" id="IPR027450">
    <property type="entry name" value="AlkB-like"/>
</dbReference>
<dbReference type="EMBL" id="JANBPT010000005">
    <property type="protein sequence ID" value="KAJ1930540.1"/>
    <property type="molecule type" value="Genomic_DNA"/>
</dbReference>
<dbReference type="InterPro" id="IPR032857">
    <property type="entry name" value="ALKBH4"/>
</dbReference>
<gene>
    <name evidence="3" type="ORF">IWQ60_000237</name>
</gene>
<dbReference type="AlphaFoldDB" id="A0A9W8AM45"/>
<dbReference type="InterPro" id="IPR035979">
    <property type="entry name" value="RBD_domain_sf"/>
</dbReference>
<feature type="region of interest" description="Disordered" evidence="1">
    <location>
        <begin position="393"/>
        <end position="418"/>
    </location>
</feature>
<dbReference type="SUPFAM" id="SSF54928">
    <property type="entry name" value="RNA-binding domain, RBD"/>
    <property type="match status" value="1"/>
</dbReference>
<dbReference type="Pfam" id="PF13532">
    <property type="entry name" value="2OG-FeII_Oxy_2"/>
    <property type="match status" value="1"/>
</dbReference>
<feature type="region of interest" description="Disordered" evidence="1">
    <location>
        <begin position="280"/>
        <end position="304"/>
    </location>
</feature>
<dbReference type="InterPro" id="IPR012677">
    <property type="entry name" value="Nucleotide-bd_a/b_plait_sf"/>
</dbReference>
<dbReference type="Gene3D" id="3.30.70.330">
    <property type="match status" value="1"/>
</dbReference>
<dbReference type="Proteomes" id="UP001150569">
    <property type="component" value="Unassembled WGS sequence"/>
</dbReference>
<keyword evidence="4" id="KW-1185">Reference proteome</keyword>
<dbReference type="InterPro" id="IPR005123">
    <property type="entry name" value="Oxoglu/Fe-dep_dioxygenase_dom"/>
</dbReference>
<dbReference type="PANTHER" id="PTHR12463:SF1">
    <property type="entry name" value="2-OXOGLUTARATE AND FE-DEPENDENT OXYGENASE FAMILY PROTEIN"/>
    <property type="match status" value="1"/>
</dbReference>
<reference evidence="3" key="1">
    <citation type="submission" date="2022-07" db="EMBL/GenBank/DDBJ databases">
        <title>Phylogenomic reconstructions and comparative analyses of Kickxellomycotina fungi.</title>
        <authorList>
            <person name="Reynolds N.K."/>
            <person name="Stajich J.E."/>
            <person name="Barry K."/>
            <person name="Grigoriev I.V."/>
            <person name="Crous P."/>
            <person name="Smith M.E."/>
        </authorList>
    </citation>
    <scope>NUCLEOTIDE SEQUENCE</scope>
    <source>
        <strain evidence="3">RSA 861</strain>
    </source>
</reference>
<accession>A0A9W8AM45</accession>
<evidence type="ECO:0000259" key="2">
    <source>
        <dbReference type="PROSITE" id="PS51471"/>
    </source>
</evidence>
<dbReference type="PROSITE" id="PS51471">
    <property type="entry name" value="FE2OG_OXY"/>
    <property type="match status" value="1"/>
</dbReference>
<dbReference type="SUPFAM" id="SSF51197">
    <property type="entry name" value="Clavaminate synthase-like"/>
    <property type="match status" value="1"/>
</dbReference>
<feature type="region of interest" description="Disordered" evidence="1">
    <location>
        <begin position="1"/>
        <end position="35"/>
    </location>
</feature>
<name>A0A9W8AM45_9FUNG</name>
<evidence type="ECO:0000313" key="4">
    <source>
        <dbReference type="Proteomes" id="UP001150569"/>
    </source>
</evidence>